<dbReference type="OrthoDB" id="419189at2759"/>
<reference evidence="3" key="1">
    <citation type="submission" date="2012-01" db="EMBL/GenBank/DDBJ databases">
        <authorList>
            <person name="Walter R."/>
            <person name="Schartl M."/>
            <person name="Warren W."/>
        </authorList>
    </citation>
    <scope>NUCLEOTIDE SEQUENCE [LARGE SCALE GENOMIC DNA]</scope>
    <source>
        <strain evidence="3">JP 163 A</strain>
    </source>
</reference>
<feature type="region of interest" description="Disordered" evidence="1">
    <location>
        <begin position="604"/>
        <end position="633"/>
    </location>
</feature>
<dbReference type="Ensembl" id="ENSXMAT00000039138.1">
    <property type="protein sequence ID" value="ENSXMAP00000023895.1"/>
    <property type="gene ID" value="ENSXMAG00000023019.1"/>
</dbReference>
<feature type="compositionally biased region" description="Basic and acidic residues" evidence="1">
    <location>
        <begin position="205"/>
        <end position="232"/>
    </location>
</feature>
<reference evidence="3" key="2">
    <citation type="journal article" date="2013" name="Nat. Genet.">
        <title>The genome of the platyfish, Xiphophorus maculatus, provides insights into evolutionary adaptation and several complex traits.</title>
        <authorList>
            <person name="Schartl M."/>
            <person name="Walter R.B."/>
            <person name="Shen Y."/>
            <person name="Garcia T."/>
            <person name="Catchen J."/>
            <person name="Amores A."/>
            <person name="Braasch I."/>
            <person name="Chalopin D."/>
            <person name="Volff J.N."/>
            <person name="Lesch K.P."/>
            <person name="Bisazza A."/>
            <person name="Minx P."/>
            <person name="Hillier L."/>
            <person name="Wilson R.K."/>
            <person name="Fuerstenberg S."/>
            <person name="Boore J."/>
            <person name="Searle S."/>
            <person name="Postlethwait J.H."/>
            <person name="Warren W.C."/>
        </authorList>
    </citation>
    <scope>NUCLEOTIDE SEQUENCE [LARGE SCALE GENOMIC DNA]</scope>
    <source>
        <strain evidence="3">JP 163 A</strain>
    </source>
</reference>
<feature type="compositionally biased region" description="Basic and acidic residues" evidence="1">
    <location>
        <begin position="111"/>
        <end position="155"/>
    </location>
</feature>
<dbReference type="Proteomes" id="UP000002852">
    <property type="component" value="Unassembled WGS sequence"/>
</dbReference>
<dbReference type="GeneID" id="111611335"/>
<dbReference type="PANTHER" id="PTHR33776">
    <property type="entry name" value="ENDO/EXONUCLEASE/PHOSPHATASE DOMAIN-CONTAINING PROTEIN"/>
    <property type="match status" value="1"/>
</dbReference>
<dbReference type="KEGG" id="xma:111611335"/>
<dbReference type="PANTHER" id="PTHR33776:SF4">
    <property type="entry name" value="ENDONUCLEASE_EXONUCLEASE_PHOSPHATASE DOMAIN-CONTAINING PROTEIN"/>
    <property type="match status" value="1"/>
</dbReference>
<dbReference type="STRING" id="8083.ENSXMAP00000023895"/>
<feature type="region of interest" description="Disordered" evidence="1">
    <location>
        <begin position="111"/>
        <end position="347"/>
    </location>
</feature>
<reference evidence="2" key="4">
    <citation type="submission" date="2025-09" db="UniProtKB">
        <authorList>
            <consortium name="Ensembl"/>
        </authorList>
    </citation>
    <scope>IDENTIFICATION</scope>
    <source>
        <strain evidence="2">JP 163 A</strain>
    </source>
</reference>
<feature type="compositionally biased region" description="Low complexity" evidence="1">
    <location>
        <begin position="9"/>
        <end position="20"/>
    </location>
</feature>
<dbReference type="InterPro" id="IPR036691">
    <property type="entry name" value="Endo/exonu/phosph_ase_sf"/>
</dbReference>
<feature type="region of interest" description="Disordered" evidence="1">
    <location>
        <begin position="1"/>
        <end position="24"/>
    </location>
</feature>
<evidence type="ECO:0000256" key="1">
    <source>
        <dbReference type="SAM" id="MobiDB-lite"/>
    </source>
</evidence>
<feature type="compositionally biased region" description="Basic residues" evidence="1">
    <location>
        <begin position="624"/>
        <end position="633"/>
    </location>
</feature>
<dbReference type="AlphaFoldDB" id="A0A3B5PYD0"/>
<dbReference type="GeneTree" id="ENSGT01120000272507"/>
<evidence type="ECO:0000313" key="3">
    <source>
        <dbReference type="Proteomes" id="UP000002852"/>
    </source>
</evidence>
<feature type="compositionally biased region" description="Acidic residues" evidence="1">
    <location>
        <begin position="191"/>
        <end position="204"/>
    </location>
</feature>
<feature type="compositionally biased region" description="Basic and acidic residues" evidence="1">
    <location>
        <begin position="240"/>
        <end position="346"/>
    </location>
</feature>
<organism evidence="2 3">
    <name type="scientific">Xiphophorus maculatus</name>
    <name type="common">Southern platyfish</name>
    <name type="synonym">Platypoecilus maculatus</name>
    <dbReference type="NCBI Taxonomy" id="8083"/>
    <lineage>
        <taxon>Eukaryota</taxon>
        <taxon>Metazoa</taxon>
        <taxon>Chordata</taxon>
        <taxon>Craniata</taxon>
        <taxon>Vertebrata</taxon>
        <taxon>Euteleostomi</taxon>
        <taxon>Actinopterygii</taxon>
        <taxon>Neopterygii</taxon>
        <taxon>Teleostei</taxon>
        <taxon>Neoteleostei</taxon>
        <taxon>Acanthomorphata</taxon>
        <taxon>Ovalentaria</taxon>
        <taxon>Atherinomorphae</taxon>
        <taxon>Cyprinodontiformes</taxon>
        <taxon>Poeciliidae</taxon>
        <taxon>Poeciliinae</taxon>
        <taxon>Xiphophorus</taxon>
    </lineage>
</organism>
<name>A0A3B5PYD0_XIPMA</name>
<feature type="compositionally biased region" description="Basic and acidic residues" evidence="1">
    <location>
        <begin position="604"/>
        <end position="613"/>
    </location>
</feature>
<dbReference type="RefSeq" id="XP_023203028.1">
    <property type="nucleotide sequence ID" value="XM_023347260.1"/>
</dbReference>
<dbReference type="RefSeq" id="XP_023203026.1">
    <property type="nucleotide sequence ID" value="XM_023347258.1"/>
</dbReference>
<feature type="compositionally biased region" description="Basic and acidic residues" evidence="1">
    <location>
        <begin position="177"/>
        <end position="190"/>
    </location>
</feature>
<reference evidence="2" key="3">
    <citation type="submission" date="2025-08" db="UniProtKB">
        <authorList>
            <consortium name="Ensembl"/>
        </authorList>
    </citation>
    <scope>IDENTIFICATION</scope>
    <source>
        <strain evidence="2">JP 163 A</strain>
    </source>
</reference>
<dbReference type="SUPFAM" id="SSF56219">
    <property type="entry name" value="DNase I-like"/>
    <property type="match status" value="2"/>
</dbReference>
<sequence length="969" mass="111159">MAGLPHENQTSSQTPSPVSQKESNKYEDLSLALLNINGLRNKTHEIRHIIARDKLHVVALCETRLNSTVKESDVYIPGFSMWRRDMYDNSDNKGGGVALYVQDHIKTRLRPDLMKAEADEKNPKADEENPKADEENPKADEENPKADEENPKADEENPEADEENPKADEENPEADEENPKADEENPKADEENPEADEENPEADEENPKADEENPKADEENPKADEENPKADEENPEADEENPKADEENPKADEENPEADKKNPEAEEENPKAEEENPKADEKNPKADEKNPEAEEENPKAEEENPKADEKNPKADEKNPKADKKNPKADKENPKADKKNPKADKKNPKAIIWVEMEFPDSRPVLLGCCYRPTKDKKKYFEQIKETITLMSEKEKGKDIFLMGDFNIDWLSNSEKENADVFITSEGWTQIVKAATRLTLDSATCIDHIYTNIKDPLEPKNIPTGCSDHNLITVKINRNIPERERNFRSKEFNKEKFQEEIQNKMNKVNTSDISLKKFTEEFLKVADEHAPLNSQNFYCLLKLNKPLEDLVSKRDNTKYKMIQNIYDLIKKKIKLQENINKYINENSGGKNDAIESEETFPFHSPKIEASQKDPEGTNGSHSVDRQRKRRRSGALKKTRLAEVKTCLEYVCDHVVKVIDETEAELIKLSVEFISAPILKILDRYKKTGNFPDELKKSKSFPFSTDNYSDIRQSSGAERLHIILNYLFDVILYEQAKPYFIEDENKQTKSIATLQGKLEQPKTDWLSLGEANTAAEAVLLDFTSSFDKISHDLLITKLQKPHYSDSNLKLIESFLSIQKGSSGLPRISCLSQLFHIIIINDLKKNLGPSAVICNNYMMIFAHGDPKTIESELNQKMETVRTWAEEFNILFKETQKQFNILFKVRRKQFKLSELSAMFKILESMIRCHGDKSNWIRAPGNIVKQNGDWKYDNISKELELHFGKEYKVEPDNFK</sequence>
<accession>A0A3B5PYD0</accession>
<dbReference type="Gene3D" id="3.60.10.10">
    <property type="entry name" value="Endonuclease/exonuclease/phosphatase"/>
    <property type="match status" value="2"/>
</dbReference>
<protein>
    <submittedName>
        <fullName evidence="2">Titin-like</fullName>
    </submittedName>
</protein>
<evidence type="ECO:0000313" key="2">
    <source>
        <dbReference type="Ensembl" id="ENSXMAP00000023895.1"/>
    </source>
</evidence>
<dbReference type="RefSeq" id="XP_023203025.1">
    <property type="nucleotide sequence ID" value="XM_023347257.1"/>
</dbReference>
<proteinExistence type="predicted"/>
<dbReference type="InParanoid" id="A0A3B5PYD0"/>
<keyword evidence="3" id="KW-1185">Reference proteome</keyword>